<evidence type="ECO:0008006" key="2">
    <source>
        <dbReference type="Google" id="ProtNLM"/>
    </source>
</evidence>
<feature type="non-terminal residue" evidence="1">
    <location>
        <position position="1"/>
    </location>
</feature>
<name>A0A382MMD9_9ZZZZ</name>
<feature type="non-terminal residue" evidence="1">
    <location>
        <position position="126"/>
    </location>
</feature>
<organism evidence="1">
    <name type="scientific">marine metagenome</name>
    <dbReference type="NCBI Taxonomy" id="408172"/>
    <lineage>
        <taxon>unclassified sequences</taxon>
        <taxon>metagenomes</taxon>
        <taxon>ecological metagenomes</taxon>
    </lineage>
</organism>
<dbReference type="Pfam" id="PF02348">
    <property type="entry name" value="CTP_transf_3"/>
    <property type="match status" value="1"/>
</dbReference>
<dbReference type="PANTHER" id="PTHR21485">
    <property type="entry name" value="HAD SUPERFAMILY MEMBERS CMAS AND KDSC"/>
    <property type="match status" value="1"/>
</dbReference>
<protein>
    <recommendedName>
        <fullName evidence="2">Acylneuraminate cytidylyltransferase family protein</fullName>
    </recommendedName>
</protein>
<accession>A0A382MMD9</accession>
<dbReference type="Gene3D" id="3.90.550.10">
    <property type="entry name" value="Spore Coat Polysaccharide Biosynthesis Protein SpsA, Chain A"/>
    <property type="match status" value="1"/>
</dbReference>
<proteinExistence type="predicted"/>
<gene>
    <name evidence="1" type="ORF">METZ01_LOCUS302512</name>
</gene>
<dbReference type="SUPFAM" id="SSF53448">
    <property type="entry name" value="Nucleotide-diphospho-sugar transferases"/>
    <property type="match status" value="1"/>
</dbReference>
<evidence type="ECO:0000313" key="1">
    <source>
        <dbReference type="EMBL" id="SVC49658.1"/>
    </source>
</evidence>
<dbReference type="GO" id="GO:0008781">
    <property type="term" value="F:N-acylneuraminate cytidylyltransferase activity"/>
    <property type="evidence" value="ECO:0007669"/>
    <property type="project" value="TreeGrafter"/>
</dbReference>
<dbReference type="EMBL" id="UINC01094428">
    <property type="protein sequence ID" value="SVC49658.1"/>
    <property type="molecule type" value="Genomic_DNA"/>
</dbReference>
<reference evidence="1" key="1">
    <citation type="submission" date="2018-05" db="EMBL/GenBank/DDBJ databases">
        <authorList>
            <person name="Lanie J.A."/>
            <person name="Ng W.-L."/>
            <person name="Kazmierczak K.M."/>
            <person name="Andrzejewski T.M."/>
            <person name="Davidsen T.M."/>
            <person name="Wayne K.J."/>
            <person name="Tettelin H."/>
            <person name="Glass J.I."/>
            <person name="Rusch D."/>
            <person name="Podicherti R."/>
            <person name="Tsui H.-C.T."/>
            <person name="Winkler M.E."/>
        </authorList>
    </citation>
    <scope>NUCLEOTIDE SEQUENCE</scope>
</reference>
<dbReference type="AlphaFoldDB" id="A0A382MMD9"/>
<sequence length="126" mass="13680">VALIPARSGSKGVSDKNVRLVGGRPLIHWSVAAATRATMVDRVIVSTDSKRYAELALDAGAEVPFLRPAELATDESQDLEFIVHALDWLSAHGGEPERIVHLRPTTPFRDPQTIDAAIQTFLNNKG</sequence>
<dbReference type="InterPro" id="IPR050793">
    <property type="entry name" value="CMP-NeuNAc_synthase"/>
</dbReference>
<dbReference type="InterPro" id="IPR003329">
    <property type="entry name" value="Cytidylyl_trans"/>
</dbReference>
<dbReference type="CDD" id="cd02513">
    <property type="entry name" value="CMP-NeuAc_Synthase"/>
    <property type="match status" value="1"/>
</dbReference>
<dbReference type="InterPro" id="IPR029044">
    <property type="entry name" value="Nucleotide-diphossugar_trans"/>
</dbReference>
<dbReference type="PANTHER" id="PTHR21485:SF6">
    <property type="entry name" value="N-ACYLNEURAMINATE CYTIDYLYLTRANSFERASE-RELATED"/>
    <property type="match status" value="1"/>
</dbReference>